<gene>
    <name evidence="2" type="ORF">B9J98_06290</name>
</gene>
<organism evidence="2 3">
    <name type="scientific">Candidatus Terraquivivens tikiterensis</name>
    <dbReference type="NCBI Taxonomy" id="1980982"/>
    <lineage>
        <taxon>Archaea</taxon>
        <taxon>Nitrososphaerota</taxon>
        <taxon>Candidatus Wolframiiraptoraceae</taxon>
        <taxon>Candidatus Terraquivivens</taxon>
    </lineage>
</organism>
<reference evidence="2 3" key="1">
    <citation type="submission" date="2017-04" db="EMBL/GenBank/DDBJ databases">
        <title>Draft Aigarchaeota genome from a New Zealand hot spring.</title>
        <authorList>
            <person name="Reysenbach A.-L."/>
            <person name="Donaho J.A."/>
            <person name="Gerhart J."/>
            <person name="Kelley J.F."/>
            <person name="Kouba K."/>
            <person name="Podar M."/>
            <person name="Stott M."/>
        </authorList>
    </citation>
    <scope>NUCLEOTIDE SEQUENCE [LARGE SCALE GENOMIC DNA]</scope>
    <source>
        <strain evidence="2">NZ13_MG1</strain>
    </source>
</reference>
<proteinExistence type="predicted"/>
<sequence>MAGPEKAQEKLLILVVDRDDDIGKKTGIKTPIVGKENNLEAAKALALADPEESDANAIFGALKLYEELAGKYGKENVEVATIAGSEGSGYWSDEKIRHELDEVLKTFPSSACIFVSDGVTDQLVSPIISSRLPIVSVKRIVVRQSESIEQTWLLIGRYLKMAIFDSRYSRVFLGIPGALLMFIGILYAFGLMNLPILLLILGTLLFIRGFGIDSSITTRARLLSKFISSHPLVQLRIFGIISSLCILLIGIYSGYMGALSSLPKDAQLPSLSENPYYWLGMLPMLIGQFIEGGIDLIFVSLLLVVLTYSVYYVILKNLRFWRTVQATVTLIWLWAVMKRVGMILSNGSLGTTFGSQMMMLLTVGLLGVPVLTITFIVTRYMRRVYASYFKKAGKG</sequence>
<dbReference type="AlphaFoldDB" id="A0A2R7Y1P7"/>
<dbReference type="PANTHER" id="PTHR38815">
    <property type="entry name" value="HYPOTHETICAL MEMBRANE PROTEIN, CONSERVED, DUF373 FAMILY"/>
    <property type="match status" value="1"/>
</dbReference>
<feature type="transmembrane region" description="Helical" evidence="1">
    <location>
        <begin position="275"/>
        <end position="308"/>
    </location>
</feature>
<evidence type="ECO:0000256" key="1">
    <source>
        <dbReference type="SAM" id="Phobius"/>
    </source>
</evidence>
<dbReference type="EMBL" id="NDWU01000017">
    <property type="protein sequence ID" value="PUA31454.1"/>
    <property type="molecule type" value="Genomic_DNA"/>
</dbReference>
<evidence type="ECO:0008006" key="4">
    <source>
        <dbReference type="Google" id="ProtNLM"/>
    </source>
</evidence>
<dbReference type="PANTHER" id="PTHR38815:SF1">
    <property type="entry name" value="DUF373 FAMILY PROTEIN"/>
    <property type="match status" value="1"/>
</dbReference>
<comment type="caution">
    <text evidence="2">The sequence shown here is derived from an EMBL/GenBank/DDBJ whole genome shotgun (WGS) entry which is preliminary data.</text>
</comment>
<accession>A0A2R7Y1P7</accession>
<feature type="transmembrane region" description="Helical" evidence="1">
    <location>
        <begin position="196"/>
        <end position="216"/>
    </location>
</feature>
<keyword evidence="1" id="KW-0812">Transmembrane</keyword>
<evidence type="ECO:0000313" key="2">
    <source>
        <dbReference type="EMBL" id="PUA31454.1"/>
    </source>
</evidence>
<dbReference type="InterPro" id="IPR007254">
    <property type="entry name" value="DUF373"/>
</dbReference>
<keyword evidence="1" id="KW-0472">Membrane</keyword>
<feature type="transmembrane region" description="Helical" evidence="1">
    <location>
        <begin position="357"/>
        <end position="381"/>
    </location>
</feature>
<feature type="transmembrane region" description="Helical" evidence="1">
    <location>
        <begin position="171"/>
        <end position="190"/>
    </location>
</feature>
<feature type="transmembrane region" description="Helical" evidence="1">
    <location>
        <begin position="320"/>
        <end position="337"/>
    </location>
</feature>
<name>A0A2R7Y1P7_9ARCH</name>
<evidence type="ECO:0000313" key="3">
    <source>
        <dbReference type="Proteomes" id="UP000244066"/>
    </source>
</evidence>
<keyword evidence="1" id="KW-1133">Transmembrane helix</keyword>
<dbReference type="Pfam" id="PF04123">
    <property type="entry name" value="DUF373"/>
    <property type="match status" value="1"/>
</dbReference>
<protein>
    <recommendedName>
        <fullName evidence="4">DUF373 family protein</fullName>
    </recommendedName>
</protein>
<dbReference type="Proteomes" id="UP000244066">
    <property type="component" value="Unassembled WGS sequence"/>
</dbReference>
<feature type="transmembrane region" description="Helical" evidence="1">
    <location>
        <begin position="237"/>
        <end position="255"/>
    </location>
</feature>